<dbReference type="Proteomes" id="UP001344447">
    <property type="component" value="Unassembled WGS sequence"/>
</dbReference>
<evidence type="ECO:0000259" key="3">
    <source>
        <dbReference type="Pfam" id="PF23416"/>
    </source>
</evidence>
<evidence type="ECO:0000313" key="5">
    <source>
        <dbReference type="Proteomes" id="UP001344447"/>
    </source>
</evidence>
<keyword evidence="1" id="KW-0472">Membrane</keyword>
<name>A0AAN7TL75_9MYCE</name>
<dbReference type="Pfam" id="PF23416">
    <property type="entry name" value="DUF7107"/>
    <property type="match status" value="1"/>
</dbReference>
<dbReference type="InterPro" id="IPR055531">
    <property type="entry name" value="DUF7107"/>
</dbReference>
<evidence type="ECO:0000256" key="1">
    <source>
        <dbReference type="SAM" id="Phobius"/>
    </source>
</evidence>
<comment type="caution">
    <text evidence="4">The sequence shown here is derived from an EMBL/GenBank/DDBJ whole genome shotgun (WGS) entry which is preliminary data.</text>
</comment>
<dbReference type="InterPro" id="IPR006796">
    <property type="entry name" value="Dickkopf_N"/>
</dbReference>
<proteinExistence type="predicted"/>
<dbReference type="PANTHER" id="PTHR33459:SF19">
    <property type="entry name" value="DICKKOPF N-TERMINAL CYSTEINE-RICH DOMAIN-CONTAINING PROTEIN"/>
    <property type="match status" value="1"/>
</dbReference>
<dbReference type="InterPro" id="IPR052326">
    <property type="entry name" value="Diff-Dev_Assoc_Protein"/>
</dbReference>
<dbReference type="GO" id="GO:0005576">
    <property type="term" value="C:extracellular region"/>
    <property type="evidence" value="ECO:0007669"/>
    <property type="project" value="InterPro"/>
</dbReference>
<evidence type="ECO:0000313" key="4">
    <source>
        <dbReference type="EMBL" id="KAK5574949.1"/>
    </source>
</evidence>
<evidence type="ECO:0000259" key="2">
    <source>
        <dbReference type="Pfam" id="PF04706"/>
    </source>
</evidence>
<keyword evidence="5" id="KW-1185">Reference proteome</keyword>
<dbReference type="EMBL" id="JAVFKY010000006">
    <property type="protein sequence ID" value="KAK5574949.1"/>
    <property type="molecule type" value="Genomic_DNA"/>
</dbReference>
<feature type="domain" description="DUF7107" evidence="3">
    <location>
        <begin position="32"/>
        <end position="81"/>
    </location>
</feature>
<accession>A0AAN7TL75</accession>
<keyword evidence="1" id="KW-1133">Transmembrane helix</keyword>
<gene>
    <name evidence="4" type="ORF">RB653_010204</name>
</gene>
<sequence length="350" mass="38544">MLIIFLINISKSEIFERSEQCPLLTLLKIGEECESSSQCEYPNICKNSKCQDIVPVGDPCESDEECGLFFNNIGKCIDGTCDVNLKNGDDCGEGHSGTCGEGSICKFYKCVLDNGNCTSDSECPFNNYCEENSNTCTPVVLGNQCNRDSMCPITHICNKNECVAKYSRETASQCGGNPELCDVFNGDECDKINKICRHNDKYGTECYVDGDCGSGECLCNNGGHKQCVGPNTTLVHDGCLQAINSFVKCMKDKRCSSVSPLTCKDCYPIWECYRYNCFASENFDQRKAAYYKSLKCDTDVGSLVNPDAADPNYKGETGRKTNQKKSDSISIHLITFTISSSLILILLLLI</sequence>
<feature type="domain" description="Dickkopf N-terminal cysteine-rich" evidence="2">
    <location>
        <begin position="117"/>
        <end position="163"/>
    </location>
</feature>
<organism evidence="4 5">
    <name type="scientific">Dictyostelium firmibasis</name>
    <dbReference type="NCBI Taxonomy" id="79012"/>
    <lineage>
        <taxon>Eukaryota</taxon>
        <taxon>Amoebozoa</taxon>
        <taxon>Evosea</taxon>
        <taxon>Eumycetozoa</taxon>
        <taxon>Dictyostelia</taxon>
        <taxon>Dictyosteliales</taxon>
        <taxon>Dictyosteliaceae</taxon>
        <taxon>Dictyostelium</taxon>
    </lineage>
</organism>
<protein>
    <submittedName>
        <fullName evidence="4">Uncharacterized protein</fullName>
    </submittedName>
</protein>
<reference evidence="4 5" key="1">
    <citation type="submission" date="2023-11" db="EMBL/GenBank/DDBJ databases">
        <title>Dfirmibasis_genome.</title>
        <authorList>
            <person name="Edelbroek B."/>
            <person name="Kjellin J."/>
            <person name="Jerlstrom-Hultqvist J."/>
            <person name="Soderbom F."/>
        </authorList>
    </citation>
    <scope>NUCLEOTIDE SEQUENCE [LARGE SCALE GENOMIC DNA]</scope>
    <source>
        <strain evidence="4 5">TNS-C-14</strain>
    </source>
</reference>
<dbReference type="GO" id="GO:0030178">
    <property type="term" value="P:negative regulation of Wnt signaling pathway"/>
    <property type="evidence" value="ECO:0007669"/>
    <property type="project" value="InterPro"/>
</dbReference>
<feature type="transmembrane region" description="Helical" evidence="1">
    <location>
        <begin position="329"/>
        <end position="349"/>
    </location>
</feature>
<dbReference type="PANTHER" id="PTHR33459">
    <property type="entry name" value="DD-GDCA PROTEIN"/>
    <property type="match status" value="1"/>
</dbReference>
<dbReference type="Pfam" id="PF04706">
    <property type="entry name" value="Dickkopf_N"/>
    <property type="match status" value="1"/>
</dbReference>
<dbReference type="AlphaFoldDB" id="A0AAN7TL75"/>
<keyword evidence="1" id="KW-0812">Transmembrane</keyword>